<feature type="transmembrane region" description="Helical" evidence="10">
    <location>
        <begin position="566"/>
        <end position="588"/>
    </location>
</feature>
<comment type="caution">
    <text evidence="12">The sequence shown here is derived from an EMBL/GenBank/DDBJ whole genome shotgun (WGS) entry which is preliminary data.</text>
</comment>
<proteinExistence type="predicted"/>
<feature type="transmembrane region" description="Helical" evidence="10">
    <location>
        <begin position="623"/>
        <end position="643"/>
    </location>
</feature>
<dbReference type="GO" id="GO:0038039">
    <property type="term" value="C:G protein-coupled receptor heterodimeric complex"/>
    <property type="evidence" value="ECO:0007669"/>
    <property type="project" value="TreeGrafter"/>
</dbReference>
<feature type="transmembrane region" description="Helical" evidence="10">
    <location>
        <begin position="532"/>
        <end position="554"/>
    </location>
</feature>
<keyword evidence="5 10" id="KW-0472">Membrane</keyword>
<feature type="transmembrane region" description="Helical" evidence="10">
    <location>
        <begin position="718"/>
        <end position="741"/>
    </location>
</feature>
<feature type="transmembrane region" description="Helical" evidence="10">
    <location>
        <begin position="664"/>
        <end position="685"/>
    </location>
</feature>
<keyword evidence="13" id="KW-1185">Reference proteome</keyword>
<evidence type="ECO:0000256" key="1">
    <source>
        <dbReference type="ARBA" id="ARBA00004141"/>
    </source>
</evidence>
<feature type="transmembrane region" description="Helical" evidence="10">
    <location>
        <begin position="783"/>
        <end position="805"/>
    </location>
</feature>
<dbReference type="Pfam" id="PF01094">
    <property type="entry name" value="ANF_receptor"/>
    <property type="match status" value="1"/>
</dbReference>
<evidence type="ECO:0000256" key="7">
    <source>
        <dbReference type="ARBA" id="ARBA00023180"/>
    </source>
</evidence>
<evidence type="ECO:0000256" key="6">
    <source>
        <dbReference type="ARBA" id="ARBA00023170"/>
    </source>
</evidence>
<dbReference type="Gene3D" id="3.40.50.2300">
    <property type="match status" value="2"/>
</dbReference>
<evidence type="ECO:0000256" key="10">
    <source>
        <dbReference type="SAM" id="Phobius"/>
    </source>
</evidence>
<dbReference type="SUPFAM" id="SSF53822">
    <property type="entry name" value="Periplasmic binding protein-like I"/>
    <property type="match status" value="1"/>
</dbReference>
<keyword evidence="3 10" id="KW-1133">Transmembrane helix</keyword>
<feature type="compositionally biased region" description="Low complexity" evidence="9">
    <location>
        <begin position="838"/>
        <end position="850"/>
    </location>
</feature>
<comment type="subcellular location">
    <subcellularLocation>
        <location evidence="1">Membrane</location>
        <topology evidence="1">Multi-pass membrane protein</topology>
    </subcellularLocation>
</comment>
<feature type="region of interest" description="Disordered" evidence="9">
    <location>
        <begin position="824"/>
        <end position="888"/>
    </location>
</feature>
<evidence type="ECO:0000256" key="3">
    <source>
        <dbReference type="ARBA" id="ARBA00022989"/>
    </source>
</evidence>
<evidence type="ECO:0000256" key="8">
    <source>
        <dbReference type="ARBA" id="ARBA00023224"/>
    </source>
</evidence>
<name>A0A9N8HSI0_9STRA</name>
<keyword evidence="2 10" id="KW-0812">Transmembrane</keyword>
<dbReference type="EMBL" id="CAICTM010001722">
    <property type="protein sequence ID" value="CAB9525773.1"/>
    <property type="molecule type" value="Genomic_DNA"/>
</dbReference>
<keyword evidence="8" id="KW-0807">Transducer</keyword>
<dbReference type="Proteomes" id="UP001153069">
    <property type="component" value="Unassembled WGS sequence"/>
</dbReference>
<dbReference type="InterPro" id="IPR028082">
    <property type="entry name" value="Peripla_BP_I"/>
</dbReference>
<dbReference type="Pfam" id="PF00003">
    <property type="entry name" value="7tm_3"/>
    <property type="match status" value="1"/>
</dbReference>
<feature type="compositionally biased region" description="Basic and acidic residues" evidence="9">
    <location>
        <begin position="868"/>
        <end position="877"/>
    </location>
</feature>
<evidence type="ECO:0000256" key="2">
    <source>
        <dbReference type="ARBA" id="ARBA00022692"/>
    </source>
</evidence>
<evidence type="ECO:0000313" key="12">
    <source>
        <dbReference type="EMBL" id="CAB9525773.1"/>
    </source>
</evidence>
<keyword evidence="4" id="KW-0297">G-protein coupled receptor</keyword>
<organism evidence="12 13">
    <name type="scientific">Seminavis robusta</name>
    <dbReference type="NCBI Taxonomy" id="568900"/>
    <lineage>
        <taxon>Eukaryota</taxon>
        <taxon>Sar</taxon>
        <taxon>Stramenopiles</taxon>
        <taxon>Ochrophyta</taxon>
        <taxon>Bacillariophyta</taxon>
        <taxon>Bacillariophyceae</taxon>
        <taxon>Bacillariophycidae</taxon>
        <taxon>Naviculales</taxon>
        <taxon>Naviculaceae</taxon>
        <taxon>Seminavis</taxon>
    </lineage>
</organism>
<evidence type="ECO:0000256" key="5">
    <source>
        <dbReference type="ARBA" id="ARBA00023136"/>
    </source>
</evidence>
<keyword evidence="6 12" id="KW-0675">Receptor</keyword>
<evidence type="ECO:0000259" key="11">
    <source>
        <dbReference type="PROSITE" id="PS50259"/>
    </source>
</evidence>
<dbReference type="OrthoDB" id="425344at2759"/>
<gene>
    <name evidence="12" type="ORF">SEMRO_1724_G293730.1</name>
</gene>
<evidence type="ECO:0000256" key="4">
    <source>
        <dbReference type="ARBA" id="ARBA00023040"/>
    </source>
</evidence>
<feature type="transmembrane region" description="Helical" evidence="10">
    <location>
        <begin position="753"/>
        <end position="777"/>
    </location>
</feature>
<sequence length="888" mass="98141">MSAAAEQRDRVVRLNESFRVAKILGLQGFSQVVEGGRGEINDVFLYNAVATFLASKHFNERSGDILSELPSLLGGCDLYWSYEYRDGQQQNLEAARQLLAAFGSGRGDVHHPRRQEERDMKVFHIITPPPSQAPSSLQELLESQGIEAGNYHSAMGMPEVRHVTHDLEPMGVYGAYWSRVSKTNLAMTAALETPYITAGTTSAELAGSPLFARTSPDNNGDARAAMVYYKNMGISHVAVLFIKDSWGINYHAGLTRYANEFGVTTVASFAYDTDSIERTIADLQKAGYRHIFAIMHSWRDVIRVAYDYGIVGQPGYVWIAAEGGKWTSESFQLDAIVDEDLARALHGIGTLNIYVEPFPAFDEAMKEFASNSTLQREFVDIHANADIFDNYTFPEYAPNGFSEAAYDAIISLGVAACNASNNLPDQFSGPELYDVLRKTDFLGVSGHVQFDPITGSRLPQNVRYSIEYVTRSEERSDMYFERFDSNIVAIVLDDNLTSLYPFVYNDGTTNLPAALPPIADVELHLLSGGAQAVGFCLAGLVMLCSVVCFAWTLRNKEKYIVRAGQPYFLCQLCVGAFVMCSAVFPWSLPLSTPIHTHAERINDDHWSDVENTSGLDAACLSHLWLIAVGFSIGSSALASKSWRLRKLLKSGANMRRVEIKISECMHPLYVSLTVNIGLMSCITGLSPLRYERVLMDDYDSFGRSVESYGGCKPASDKFYLFGGALLILNFLGVLLVAREAYKSRNAPADFTDAYFLSLAMLSLLEILILGGPILLLAGETPTTLFLVGSSLMATGCLTILLFLFLPKYMGRNLRHGMRSIANSMNQSTARERTRRQHTSSVTTSVRTSVRGPPPGLLELQAPLDLETEPTKENRETGKMYITRTAPRQ</sequence>
<dbReference type="InterPro" id="IPR002455">
    <property type="entry name" value="GPCR3_GABA-B"/>
</dbReference>
<dbReference type="PANTHER" id="PTHR10519:SF20">
    <property type="entry name" value="G-PROTEIN COUPLED RECEPTOR 156-RELATED"/>
    <property type="match status" value="1"/>
</dbReference>
<dbReference type="PROSITE" id="PS50259">
    <property type="entry name" value="G_PROTEIN_RECEP_F3_4"/>
    <property type="match status" value="1"/>
</dbReference>
<dbReference type="PANTHER" id="PTHR10519">
    <property type="entry name" value="GABA-B RECEPTOR"/>
    <property type="match status" value="1"/>
</dbReference>
<protein>
    <submittedName>
        <fullName evidence="12">Gamma-aminobutyric acid (GABA) B receptor</fullName>
    </submittedName>
</protein>
<accession>A0A9N8HSI0</accession>
<evidence type="ECO:0000313" key="13">
    <source>
        <dbReference type="Proteomes" id="UP001153069"/>
    </source>
</evidence>
<dbReference type="GO" id="GO:0004965">
    <property type="term" value="F:G protein-coupled GABA receptor activity"/>
    <property type="evidence" value="ECO:0007669"/>
    <property type="project" value="InterPro"/>
</dbReference>
<evidence type="ECO:0000256" key="9">
    <source>
        <dbReference type="SAM" id="MobiDB-lite"/>
    </source>
</evidence>
<dbReference type="InterPro" id="IPR001828">
    <property type="entry name" value="ANF_lig-bd_rcpt"/>
</dbReference>
<reference evidence="12" key="1">
    <citation type="submission" date="2020-06" db="EMBL/GenBank/DDBJ databases">
        <authorList>
            <consortium name="Plant Systems Biology data submission"/>
        </authorList>
    </citation>
    <scope>NUCLEOTIDE SEQUENCE</scope>
    <source>
        <strain evidence="12">D6</strain>
    </source>
</reference>
<feature type="domain" description="G-protein coupled receptors family 3 profile" evidence="11">
    <location>
        <begin position="617"/>
        <end position="807"/>
    </location>
</feature>
<dbReference type="InterPro" id="IPR017978">
    <property type="entry name" value="GPCR_3_C"/>
</dbReference>
<keyword evidence="7" id="KW-0325">Glycoprotein</keyword>
<dbReference type="AlphaFoldDB" id="A0A9N8HSI0"/>